<evidence type="ECO:0000313" key="3">
    <source>
        <dbReference type="Proteomes" id="UP000515312"/>
    </source>
</evidence>
<gene>
    <name evidence="2" type="ORF">H7849_02905</name>
</gene>
<dbReference type="Pfam" id="PF12770">
    <property type="entry name" value="CHAT"/>
    <property type="match status" value="1"/>
</dbReference>
<dbReference type="EMBL" id="CP060394">
    <property type="protein sequence ID" value="QNI32953.1"/>
    <property type="molecule type" value="Genomic_DNA"/>
</dbReference>
<feature type="domain" description="CHAT" evidence="1">
    <location>
        <begin position="526"/>
        <end position="801"/>
    </location>
</feature>
<dbReference type="InterPro" id="IPR011990">
    <property type="entry name" value="TPR-like_helical_dom_sf"/>
</dbReference>
<dbReference type="AlphaFoldDB" id="A0A7G8BK83"/>
<dbReference type="Pfam" id="PF13181">
    <property type="entry name" value="TPR_8"/>
    <property type="match status" value="1"/>
</dbReference>
<dbReference type="Pfam" id="PF13424">
    <property type="entry name" value="TPR_12"/>
    <property type="match status" value="1"/>
</dbReference>
<keyword evidence="3" id="KW-1185">Reference proteome</keyword>
<name>A0A7G8BK83_9BACT</name>
<dbReference type="SUPFAM" id="SSF48452">
    <property type="entry name" value="TPR-like"/>
    <property type="match status" value="1"/>
</dbReference>
<organism evidence="2 3">
    <name type="scientific">Alloacidobacterium dinghuense</name>
    <dbReference type="NCBI Taxonomy" id="2763107"/>
    <lineage>
        <taxon>Bacteria</taxon>
        <taxon>Pseudomonadati</taxon>
        <taxon>Acidobacteriota</taxon>
        <taxon>Terriglobia</taxon>
        <taxon>Terriglobales</taxon>
        <taxon>Acidobacteriaceae</taxon>
        <taxon>Alloacidobacterium</taxon>
    </lineage>
</organism>
<dbReference type="RefSeq" id="WP_186744003.1">
    <property type="nucleotide sequence ID" value="NZ_CP060394.1"/>
</dbReference>
<dbReference type="InterPro" id="IPR024983">
    <property type="entry name" value="CHAT_dom"/>
</dbReference>
<proteinExistence type="predicted"/>
<dbReference type="KEGG" id="adin:H7849_02905"/>
<dbReference type="PANTHER" id="PTHR10098">
    <property type="entry name" value="RAPSYN-RELATED"/>
    <property type="match status" value="1"/>
</dbReference>
<protein>
    <submittedName>
        <fullName evidence="2">CHAT domain-containing protein</fullName>
    </submittedName>
</protein>
<dbReference type="Proteomes" id="UP000515312">
    <property type="component" value="Chromosome"/>
</dbReference>
<evidence type="ECO:0000259" key="1">
    <source>
        <dbReference type="Pfam" id="PF12770"/>
    </source>
</evidence>
<dbReference type="PANTHER" id="PTHR10098:SF108">
    <property type="entry name" value="TETRATRICOPEPTIDE REPEAT PROTEIN 28"/>
    <property type="match status" value="1"/>
</dbReference>
<reference evidence="2 3" key="1">
    <citation type="submission" date="2020-08" db="EMBL/GenBank/DDBJ databases">
        <title>Edaphobacter telluris sp. nov. and Acidobacterium dinghuensis sp. nov., two acidobacteria isolated from forest soil.</title>
        <authorList>
            <person name="Fu J."/>
            <person name="Qiu L."/>
        </authorList>
    </citation>
    <scope>NUCLEOTIDE SEQUENCE [LARGE SCALE GENOMIC DNA]</scope>
    <source>
        <strain evidence="2">4Y35</strain>
    </source>
</reference>
<dbReference type="Gene3D" id="1.25.40.10">
    <property type="entry name" value="Tetratricopeptide repeat domain"/>
    <property type="match status" value="2"/>
</dbReference>
<dbReference type="InterPro" id="IPR019734">
    <property type="entry name" value="TPR_rpt"/>
</dbReference>
<sequence>MEKLAIQGDLDKAHEEAIRATAGLQDQNPDWAWKFRLLDAAILVREGKGKEVISLLSGDLPTHLAISDIALERILLQARVYASLGQDHEARVALNKADTLLNSLKASSDLNRSPLISRILNSWGFVDIQRGNLGHAEEMFRQSLDFARKQNDTYQQTVTLLNLGWLALQRERFDEALDWSDDASKTAQSINARSILEKAQGNVAWADYMLGNFEQALAGFGKAEQEAVSIGEAHDRMLWLENMGLSLYRLGHLTDAETNYSNSLHIADTVQDAEIQAAAHIALAELFLQLNNLDLSIEHTEKALSIARASGRTSDAMDATFLKGLIAERQQKPADSVSILMNLNKDPAIKPSLQWQVEGALANLYAEANNSAMADSWYRSSITTFETQRKTITKEESKLPFSTHADQLYDDYIRFLVNHNKTDEALQWLDLGRARTLEEGLGVASPDFNLAIKKSLDVRGTARRLHGTILVYTLAAQESYLWAVNSSGTHFFKLPPQEEIDAHVKKYQRAILGSRDPLTDAYVDGMALYRILVEPAASLIPKGSPVFIIPDGSISTLNFETLLAPGGGIHYWIEDATITNVSSLKLLDSFHPERHAHNQKELLLIGNPVSPDQKFPDLPNASAEVSNVARHFPSTEESVIVQKQALPSAYADSSPGEYSLIHFVAHGTSSSASPLDSAIVLTRNPANPDSFKLYARDVIQHPLHADLVAISACYGSGSRIYGGEGLVGLSWAFLRAGSHYVIGSLWEVSDSAAPEIMDHMYGEIAGGRRPDAALRDAKLAMLHTQNVFRKPLYWATFQLYGGA</sequence>
<evidence type="ECO:0000313" key="2">
    <source>
        <dbReference type="EMBL" id="QNI32953.1"/>
    </source>
</evidence>
<dbReference type="SMART" id="SM00028">
    <property type="entry name" value="TPR"/>
    <property type="match status" value="6"/>
</dbReference>
<accession>A0A7G8BK83</accession>